<feature type="transmembrane region" description="Helical" evidence="8">
    <location>
        <begin position="353"/>
        <end position="372"/>
    </location>
</feature>
<evidence type="ECO:0000256" key="7">
    <source>
        <dbReference type="ARBA" id="ARBA00023136"/>
    </source>
</evidence>
<keyword evidence="3" id="KW-0328">Glycosyltransferase</keyword>
<dbReference type="PANTHER" id="PTHR33908:SF11">
    <property type="entry name" value="MEMBRANE PROTEIN"/>
    <property type="match status" value="1"/>
</dbReference>
<accession>A0A1F6AIE9</accession>
<dbReference type="EMBL" id="MFJV01000001">
    <property type="protein sequence ID" value="OGG24485.1"/>
    <property type="molecule type" value="Genomic_DNA"/>
</dbReference>
<protein>
    <recommendedName>
        <fullName evidence="9">Glycosyltransferase RgtA/B/C/D-like domain-containing protein</fullName>
    </recommendedName>
</protein>
<feature type="transmembrane region" description="Helical" evidence="8">
    <location>
        <begin position="384"/>
        <end position="402"/>
    </location>
</feature>
<proteinExistence type="predicted"/>
<dbReference type="Proteomes" id="UP000178759">
    <property type="component" value="Unassembled WGS sequence"/>
</dbReference>
<feature type="transmembrane region" description="Helical" evidence="8">
    <location>
        <begin position="324"/>
        <end position="341"/>
    </location>
</feature>
<comment type="caution">
    <text evidence="10">The sequence shown here is derived from an EMBL/GenBank/DDBJ whole genome shotgun (WGS) entry which is preliminary data.</text>
</comment>
<evidence type="ECO:0000256" key="5">
    <source>
        <dbReference type="ARBA" id="ARBA00022692"/>
    </source>
</evidence>
<sequence length="661" mass="75526">MKRLGFILGTLTALFYLAIQVASLSNYGVNWDEPTHFGRGHAILHFFLTGNKDYKQLTEKENIRRSFYQSDAYTFNVFEKKFAQAAPLTVGNHPPLSGFFAAIFNKIFYQKLAILGDIESYHLYSIVISSAFIGILFYFVHDVYGLFAAVVAAISLITHPLFLGESRFNIKDVPEASYFGITLVCFYYAMTKKNLKWLLATVIFFGLGLATKLNILFVLPIMLLWGVVAGIKKTKILSVLILVFFVGGIIFFASWPMLWASPVVRILKVLTYYKTIGTNTHFDPQYLTIFRLNSYALQWILYSTPLVTLFFSFLGFVQVVRNRSSFLVLLWFLTPIARVTLPNTNIYGGVRQIMEYIPPMAILSGIGAAAMVSWLKNKRGKLKTVFQMIIILSFVPITMKMIQMHPNESVYFNPIIGGLKGAAQRGIPGWGNSLGSTYRQGVGWLNAHAEKGAKIATVFGLRSNIPLIDLRPDIDFQNKYRSGIYRDGEYIIDVTHEGTQEHLYLRKYLDRFLVPVYELTVDSVPLLKIWKNDLEHTKPFYKSEERILWNVNSVVQDERKIDIDIGKVLQITQLTVFYNTRTFCALPAKGYVEYSVDNEHWLRAVNDLTSSPLSSWFKPQPEPGILQFLFAAEPVRFIRLFIHDETSCLLRGPVWVWVNYL</sequence>
<evidence type="ECO:0000313" key="11">
    <source>
        <dbReference type="Proteomes" id="UP000178759"/>
    </source>
</evidence>
<name>A0A1F6AIE9_9BACT</name>
<feature type="transmembrane region" description="Helical" evidence="8">
    <location>
        <begin position="296"/>
        <end position="317"/>
    </location>
</feature>
<dbReference type="GO" id="GO:0016763">
    <property type="term" value="F:pentosyltransferase activity"/>
    <property type="evidence" value="ECO:0007669"/>
    <property type="project" value="TreeGrafter"/>
</dbReference>
<dbReference type="AlphaFoldDB" id="A0A1F6AIE9"/>
<evidence type="ECO:0000256" key="4">
    <source>
        <dbReference type="ARBA" id="ARBA00022679"/>
    </source>
</evidence>
<feature type="transmembrane region" description="Helical" evidence="8">
    <location>
        <begin position="176"/>
        <end position="191"/>
    </location>
</feature>
<feature type="transmembrane region" description="Helical" evidence="8">
    <location>
        <begin position="121"/>
        <end position="140"/>
    </location>
</feature>
<organism evidence="10 11">
    <name type="scientific">Candidatus Gottesmanbacteria bacterium RIFCSPLOWO2_01_FULL_43_11b</name>
    <dbReference type="NCBI Taxonomy" id="1798392"/>
    <lineage>
        <taxon>Bacteria</taxon>
        <taxon>Candidatus Gottesmaniibacteriota</taxon>
    </lineage>
</organism>
<evidence type="ECO:0000313" key="10">
    <source>
        <dbReference type="EMBL" id="OGG24485.1"/>
    </source>
</evidence>
<evidence type="ECO:0000259" key="9">
    <source>
        <dbReference type="Pfam" id="PF13231"/>
    </source>
</evidence>
<comment type="subcellular location">
    <subcellularLocation>
        <location evidence="1">Cell membrane</location>
        <topology evidence="1">Multi-pass membrane protein</topology>
    </subcellularLocation>
</comment>
<evidence type="ECO:0000256" key="6">
    <source>
        <dbReference type="ARBA" id="ARBA00022989"/>
    </source>
</evidence>
<dbReference type="STRING" id="1798392.A3A79_04855"/>
<feature type="domain" description="Glycosyltransferase RgtA/B/C/D-like" evidence="9">
    <location>
        <begin position="92"/>
        <end position="253"/>
    </location>
</feature>
<evidence type="ECO:0000256" key="2">
    <source>
        <dbReference type="ARBA" id="ARBA00022475"/>
    </source>
</evidence>
<reference evidence="10 11" key="1">
    <citation type="journal article" date="2016" name="Nat. Commun.">
        <title>Thousands of microbial genomes shed light on interconnected biogeochemical processes in an aquifer system.</title>
        <authorList>
            <person name="Anantharaman K."/>
            <person name="Brown C.T."/>
            <person name="Hug L.A."/>
            <person name="Sharon I."/>
            <person name="Castelle C.J."/>
            <person name="Probst A.J."/>
            <person name="Thomas B.C."/>
            <person name="Singh A."/>
            <person name="Wilkins M.J."/>
            <person name="Karaoz U."/>
            <person name="Brodie E.L."/>
            <person name="Williams K.H."/>
            <person name="Hubbard S.S."/>
            <person name="Banfield J.F."/>
        </authorList>
    </citation>
    <scope>NUCLEOTIDE SEQUENCE [LARGE SCALE GENOMIC DNA]</scope>
</reference>
<feature type="transmembrane region" description="Helical" evidence="8">
    <location>
        <begin position="236"/>
        <end position="258"/>
    </location>
</feature>
<keyword evidence="2" id="KW-1003">Cell membrane</keyword>
<evidence type="ECO:0000256" key="1">
    <source>
        <dbReference type="ARBA" id="ARBA00004651"/>
    </source>
</evidence>
<gene>
    <name evidence="10" type="ORF">A3A79_04855</name>
</gene>
<dbReference type="PANTHER" id="PTHR33908">
    <property type="entry name" value="MANNOSYLTRANSFERASE YKCB-RELATED"/>
    <property type="match status" value="1"/>
</dbReference>
<keyword evidence="7 8" id="KW-0472">Membrane</keyword>
<feature type="transmembrane region" description="Helical" evidence="8">
    <location>
        <begin position="92"/>
        <end position="109"/>
    </location>
</feature>
<evidence type="ECO:0000256" key="8">
    <source>
        <dbReference type="SAM" id="Phobius"/>
    </source>
</evidence>
<dbReference type="InterPro" id="IPR038731">
    <property type="entry name" value="RgtA/B/C-like"/>
</dbReference>
<keyword evidence="6 8" id="KW-1133">Transmembrane helix</keyword>
<evidence type="ECO:0000256" key="3">
    <source>
        <dbReference type="ARBA" id="ARBA00022676"/>
    </source>
</evidence>
<feature type="transmembrane region" description="Helical" evidence="8">
    <location>
        <begin position="146"/>
        <end position="164"/>
    </location>
</feature>
<keyword evidence="5 8" id="KW-0812">Transmembrane</keyword>
<feature type="transmembrane region" description="Helical" evidence="8">
    <location>
        <begin position="197"/>
        <end position="224"/>
    </location>
</feature>
<dbReference type="InterPro" id="IPR050297">
    <property type="entry name" value="LipidA_mod_glycosyltrf_83"/>
</dbReference>
<dbReference type="Pfam" id="PF13231">
    <property type="entry name" value="PMT_2"/>
    <property type="match status" value="1"/>
</dbReference>
<dbReference type="GO" id="GO:0009103">
    <property type="term" value="P:lipopolysaccharide biosynthetic process"/>
    <property type="evidence" value="ECO:0007669"/>
    <property type="project" value="UniProtKB-ARBA"/>
</dbReference>
<dbReference type="GO" id="GO:0005886">
    <property type="term" value="C:plasma membrane"/>
    <property type="evidence" value="ECO:0007669"/>
    <property type="project" value="UniProtKB-SubCell"/>
</dbReference>
<keyword evidence="4" id="KW-0808">Transferase</keyword>